<comment type="caution">
    <text evidence="2">The sequence shown here is derived from an EMBL/GenBank/DDBJ whole genome shotgun (WGS) entry which is preliminary data.</text>
</comment>
<feature type="transmembrane region" description="Helical" evidence="1">
    <location>
        <begin position="363"/>
        <end position="381"/>
    </location>
</feature>
<accession>A0A1R2C919</accession>
<organism evidence="2 3">
    <name type="scientific">Stentor coeruleus</name>
    <dbReference type="NCBI Taxonomy" id="5963"/>
    <lineage>
        <taxon>Eukaryota</taxon>
        <taxon>Sar</taxon>
        <taxon>Alveolata</taxon>
        <taxon>Ciliophora</taxon>
        <taxon>Postciliodesmatophora</taxon>
        <taxon>Heterotrichea</taxon>
        <taxon>Heterotrichida</taxon>
        <taxon>Stentoridae</taxon>
        <taxon>Stentor</taxon>
    </lineage>
</organism>
<keyword evidence="1" id="KW-0472">Membrane</keyword>
<dbReference type="Proteomes" id="UP000187209">
    <property type="component" value="Unassembled WGS sequence"/>
</dbReference>
<keyword evidence="1" id="KW-0812">Transmembrane</keyword>
<feature type="transmembrane region" description="Helical" evidence="1">
    <location>
        <begin position="323"/>
        <end position="343"/>
    </location>
</feature>
<dbReference type="EMBL" id="MPUH01000236">
    <property type="protein sequence ID" value="OMJ85460.1"/>
    <property type="molecule type" value="Genomic_DNA"/>
</dbReference>
<name>A0A1R2C919_9CILI</name>
<evidence type="ECO:0000256" key="1">
    <source>
        <dbReference type="SAM" id="Phobius"/>
    </source>
</evidence>
<evidence type="ECO:0000313" key="2">
    <source>
        <dbReference type="EMBL" id="OMJ85460.1"/>
    </source>
</evidence>
<keyword evidence="1" id="KW-1133">Transmembrane helix</keyword>
<protein>
    <submittedName>
        <fullName evidence="2">Uncharacterized protein</fullName>
    </submittedName>
</protein>
<feature type="transmembrane region" description="Helical" evidence="1">
    <location>
        <begin position="210"/>
        <end position="236"/>
    </location>
</feature>
<evidence type="ECO:0000313" key="3">
    <source>
        <dbReference type="Proteomes" id="UP000187209"/>
    </source>
</evidence>
<sequence length="429" mass="48036">MKLLWILTATLLLLLNLMLIIITLSLKTWSEINTKDVMALATCTDCDKLYTNWNFECFARSICSQDSDLGLCQVYKNLYSAGFGFMVLEVASLLMGILMLEKIAILAVHGEFGSSWNFYINGILILVFHLIGICIWIGKSGAKWTGCDKTNNIYSTPDICALDGPRLSIANIFLISLTLSYIFYLYRKHPVLHIGHTVSFKKIFWIPGKIWAYIVFALLGLSYILIMASTTTNLWISKVSRRGGLLRCENCDDVDDLGWQCLSGRECEIDSESADCDLYHSLSKGSQSYLILQGITVIFLILFAQSLTASIKGRKYGLPILNFIYPIAAMFCNMLATAVWFGITEAKFSDCDLCAENGPGLAVASQFFTIPMAGIFTVIYWRRDEIADENKLDTSMAEKVVDLTLGNIMFPNSPMKENSFNEENKVDNA</sequence>
<keyword evidence="3" id="KW-1185">Reference proteome</keyword>
<feature type="transmembrane region" description="Helical" evidence="1">
    <location>
        <begin position="289"/>
        <end position="311"/>
    </location>
</feature>
<gene>
    <name evidence="2" type="ORF">SteCoe_13220</name>
</gene>
<feature type="transmembrane region" description="Helical" evidence="1">
    <location>
        <begin position="118"/>
        <end position="138"/>
    </location>
</feature>
<dbReference type="AlphaFoldDB" id="A0A1R2C919"/>
<feature type="transmembrane region" description="Helical" evidence="1">
    <location>
        <begin position="78"/>
        <end position="98"/>
    </location>
</feature>
<proteinExistence type="predicted"/>
<reference evidence="2 3" key="1">
    <citation type="submission" date="2016-11" db="EMBL/GenBank/DDBJ databases">
        <title>The macronuclear genome of Stentor coeruleus: a giant cell with tiny introns.</title>
        <authorList>
            <person name="Slabodnick M."/>
            <person name="Ruby J.G."/>
            <person name="Reiff S.B."/>
            <person name="Swart E.C."/>
            <person name="Gosai S."/>
            <person name="Prabakaran S."/>
            <person name="Witkowska E."/>
            <person name="Larue G.E."/>
            <person name="Fisher S."/>
            <person name="Freeman R.M."/>
            <person name="Gunawardena J."/>
            <person name="Chu W."/>
            <person name="Stover N.A."/>
            <person name="Gregory B.D."/>
            <person name="Nowacki M."/>
            <person name="Derisi J."/>
            <person name="Roy S.W."/>
            <person name="Marshall W.F."/>
            <person name="Sood P."/>
        </authorList>
    </citation>
    <scope>NUCLEOTIDE SEQUENCE [LARGE SCALE GENOMIC DNA]</scope>
    <source>
        <strain evidence="2">WM001</strain>
    </source>
</reference>